<name>A0AAV3NY17_LITER</name>
<dbReference type="CDD" id="cd09272">
    <property type="entry name" value="RNase_HI_RT_Ty1"/>
    <property type="match status" value="1"/>
</dbReference>
<dbReference type="AlphaFoldDB" id="A0AAV3NY17"/>
<dbReference type="PANTHER" id="PTHR11439">
    <property type="entry name" value="GAG-POL-RELATED RETROTRANSPOSON"/>
    <property type="match status" value="1"/>
</dbReference>
<protein>
    <submittedName>
        <fullName evidence="1">Uncharacterized protein</fullName>
    </submittedName>
</protein>
<keyword evidence="2" id="KW-1185">Reference proteome</keyword>
<dbReference type="Proteomes" id="UP001454036">
    <property type="component" value="Unassembled WGS sequence"/>
</dbReference>
<gene>
    <name evidence="1" type="ORF">LIER_42734</name>
</gene>
<reference evidence="1 2" key="1">
    <citation type="submission" date="2024-01" db="EMBL/GenBank/DDBJ databases">
        <title>The complete chloroplast genome sequence of Lithospermum erythrorhizon: insights into the phylogenetic relationship among Boraginaceae species and the maternal lineages of purple gromwells.</title>
        <authorList>
            <person name="Okada T."/>
            <person name="Watanabe K."/>
        </authorList>
    </citation>
    <scope>NUCLEOTIDE SEQUENCE [LARGE SCALE GENOMIC DNA]</scope>
</reference>
<proteinExistence type="predicted"/>
<evidence type="ECO:0000313" key="1">
    <source>
        <dbReference type="EMBL" id="GAA0142653.1"/>
    </source>
</evidence>
<organism evidence="1 2">
    <name type="scientific">Lithospermum erythrorhizon</name>
    <name type="common">Purple gromwell</name>
    <name type="synonym">Lithospermum officinale var. erythrorhizon</name>
    <dbReference type="NCBI Taxonomy" id="34254"/>
    <lineage>
        <taxon>Eukaryota</taxon>
        <taxon>Viridiplantae</taxon>
        <taxon>Streptophyta</taxon>
        <taxon>Embryophyta</taxon>
        <taxon>Tracheophyta</taxon>
        <taxon>Spermatophyta</taxon>
        <taxon>Magnoliopsida</taxon>
        <taxon>eudicotyledons</taxon>
        <taxon>Gunneridae</taxon>
        <taxon>Pentapetalae</taxon>
        <taxon>asterids</taxon>
        <taxon>lamiids</taxon>
        <taxon>Boraginales</taxon>
        <taxon>Boraginaceae</taxon>
        <taxon>Boraginoideae</taxon>
        <taxon>Lithospermeae</taxon>
        <taxon>Lithospermum</taxon>
    </lineage>
</organism>
<comment type="caution">
    <text evidence="1">The sequence shown here is derived from an EMBL/GenBank/DDBJ whole genome shotgun (WGS) entry which is preliminary data.</text>
</comment>
<evidence type="ECO:0000313" key="2">
    <source>
        <dbReference type="Proteomes" id="UP001454036"/>
    </source>
</evidence>
<accession>A0AAV3NY17</accession>
<dbReference type="EMBL" id="BAABME010030724">
    <property type="protein sequence ID" value="GAA0142653.1"/>
    <property type="molecule type" value="Genomic_DNA"/>
</dbReference>
<sequence length="152" mass="16690">MQAPTLDHCQAAKRVLRYLKGSIDQGLLLQPSSSYDLEAYTDLDWAGCPTTRRSTAGFCIYMGKSLIINPVLHSRIKHVEIDVCFVKEKVTSGALRVQYVSTIDQNTDLFTKALSTPRLSMLKSKLNVVSPPINLHGGNSSCINNQAGTPHT</sequence>
<dbReference type="PANTHER" id="PTHR11439:SF455">
    <property type="entry name" value="RLK (RECEPTOR-LIKE PROTEIN KINASE) 8, PUTATIVE-RELATED"/>
    <property type="match status" value="1"/>
</dbReference>